<evidence type="ECO:0000256" key="3">
    <source>
        <dbReference type="ARBA" id="ARBA00022491"/>
    </source>
</evidence>
<dbReference type="Proteomes" id="UP000534870">
    <property type="component" value="Unassembled WGS sequence"/>
</dbReference>
<evidence type="ECO:0000313" key="8">
    <source>
        <dbReference type="EMBL" id="NVN11407.1"/>
    </source>
</evidence>
<dbReference type="SUPFAM" id="SSF50118">
    <property type="entry name" value="Cell growth inhibitor/plasmid maintenance toxic component"/>
    <property type="match status" value="1"/>
</dbReference>
<evidence type="ECO:0000256" key="1">
    <source>
        <dbReference type="ARBA" id="ARBA00005230"/>
    </source>
</evidence>
<keyword evidence="3" id="KW-0678">Repressor</keyword>
<dbReference type="GO" id="GO:0006276">
    <property type="term" value="P:plasmid maintenance"/>
    <property type="evidence" value="ECO:0007669"/>
    <property type="project" value="InterPro"/>
</dbReference>
<evidence type="ECO:0000256" key="6">
    <source>
        <dbReference type="ARBA" id="ARBA00029628"/>
    </source>
</evidence>
<evidence type="ECO:0000256" key="5">
    <source>
        <dbReference type="ARBA" id="ARBA00023163"/>
    </source>
</evidence>
<evidence type="ECO:0000256" key="4">
    <source>
        <dbReference type="ARBA" id="ARBA00023015"/>
    </source>
</evidence>
<accession>A0A7Y7M5U8</accession>
<evidence type="ECO:0000256" key="2">
    <source>
        <dbReference type="ARBA" id="ARBA00015075"/>
    </source>
</evidence>
<dbReference type="Gene3D" id="2.30.30.110">
    <property type="match status" value="1"/>
</dbReference>
<dbReference type="Pfam" id="PF01845">
    <property type="entry name" value="CcdB"/>
    <property type="match status" value="1"/>
</dbReference>
<name>A0A7Y7M5U8_9PROT</name>
<reference evidence="8 9" key="1">
    <citation type="submission" date="2020-06" db="EMBL/GenBank/DDBJ databases">
        <title>Description of novel acetic acid bacteria.</title>
        <authorList>
            <person name="Sombolestani A."/>
        </authorList>
    </citation>
    <scope>NUCLEOTIDE SEQUENCE [LARGE SCALE GENOMIC DNA]</scope>
    <source>
        <strain evidence="8 9">LMG 31431</strain>
    </source>
</reference>
<evidence type="ECO:0000313" key="9">
    <source>
        <dbReference type="Proteomes" id="UP000534870"/>
    </source>
</evidence>
<comment type="caution">
    <text evidence="8">The sequence shown here is derived from an EMBL/GenBank/DDBJ whole genome shotgun (WGS) entry which is preliminary data.</text>
</comment>
<dbReference type="RefSeq" id="WP_176640121.1">
    <property type="nucleotide sequence ID" value="NZ_JABXXP010000171.1"/>
</dbReference>
<comment type="similarity">
    <text evidence="1">Belongs to the CcdB toxin family.</text>
</comment>
<protein>
    <recommendedName>
        <fullName evidence="2">Toxin CcdB</fullName>
    </recommendedName>
    <alternativeName>
        <fullName evidence="7">Cytotoxic protein CcdB</fullName>
    </alternativeName>
    <alternativeName>
        <fullName evidence="6">Protein LetD</fullName>
    </alternativeName>
</protein>
<dbReference type="InterPro" id="IPR011067">
    <property type="entry name" value="Plasmid_toxin/cell-grow_inhib"/>
</dbReference>
<dbReference type="EMBL" id="JABXXP010000171">
    <property type="protein sequence ID" value="NVN11407.1"/>
    <property type="molecule type" value="Genomic_DNA"/>
</dbReference>
<gene>
    <name evidence="8" type="ORF">HUK84_09760</name>
</gene>
<keyword evidence="5" id="KW-0804">Transcription</keyword>
<organism evidence="8 9">
    <name type="scientific">Nguyenibacter vanlangensis</name>
    <dbReference type="NCBI Taxonomy" id="1216886"/>
    <lineage>
        <taxon>Bacteria</taxon>
        <taxon>Pseudomonadati</taxon>
        <taxon>Pseudomonadota</taxon>
        <taxon>Alphaproteobacteria</taxon>
        <taxon>Acetobacterales</taxon>
        <taxon>Acetobacteraceae</taxon>
        <taxon>Nguyenibacter</taxon>
    </lineage>
</organism>
<proteinExistence type="inferred from homology"/>
<dbReference type="InterPro" id="IPR002712">
    <property type="entry name" value="CcdB"/>
</dbReference>
<dbReference type="GO" id="GO:0008657">
    <property type="term" value="F:DNA topoisomerase type II (double strand cut, ATP-hydrolyzing) inhibitor activity"/>
    <property type="evidence" value="ECO:0007669"/>
    <property type="project" value="InterPro"/>
</dbReference>
<sequence length="108" mass="12329">MAQFTIYRNPGRNRDIPFVVQIQSTRMDRSVGRVVMPLVRRSGGAPPDHPLTPHLHVGGEDIFANPFDEGPLRWVGTGFLKLSPRIADPSCRILRNYVYYEYSDCRRG</sequence>
<evidence type="ECO:0000256" key="7">
    <source>
        <dbReference type="ARBA" id="ARBA00033135"/>
    </source>
</evidence>
<keyword evidence="4" id="KW-0805">Transcription regulation</keyword>
<dbReference type="AlphaFoldDB" id="A0A7Y7M5U8"/>